<dbReference type="Gene3D" id="3.40.50.300">
    <property type="entry name" value="P-loop containing nucleotide triphosphate hydrolases"/>
    <property type="match status" value="1"/>
</dbReference>
<keyword evidence="4" id="KW-1185">Reference proteome</keyword>
<comment type="similarity">
    <text evidence="1">Belongs to the GSP E family.</text>
</comment>
<dbReference type="InterPro" id="IPR027417">
    <property type="entry name" value="P-loop_NTPase"/>
</dbReference>
<evidence type="ECO:0000256" key="2">
    <source>
        <dbReference type="SAM" id="Phobius"/>
    </source>
</evidence>
<feature type="transmembrane region" description="Helical" evidence="2">
    <location>
        <begin position="6"/>
        <end position="25"/>
    </location>
</feature>
<proteinExistence type="inferred from homology"/>
<dbReference type="Gene3D" id="3.30.450.370">
    <property type="match status" value="1"/>
</dbReference>
<keyword evidence="2" id="KW-1133">Transmembrane helix</keyword>
<dbReference type="EMBL" id="JBHTKX010000004">
    <property type="protein sequence ID" value="MFD1130681.1"/>
    <property type="molecule type" value="Genomic_DNA"/>
</dbReference>
<sequence>MGTTLNYLIIVLILIGLILFLTLKLRRKPVQQVSKKDEMDRKRYEIDQILGFVKRTISDFINTNLLDLGLSDEEYERRKAIVVELEKALKNANTGDIQEKVYLKQYIYDLLERKYGINEENVNWIIPFNDPKKLSDQDKFDILLHLYKKKFGFKGLEQLISQYQLDELKSEIEDGTTESYIITSEEINKVFKTELANTKLDFQDRLSVVVQRVYSQYKGYGVIDDILNMRVDGVSGGVSGVPSSMQLLDDEVDLMNSMKKIKHHGYESVWIFYKGKSIHLSFLSFNSELELKRIVNNIYKYDNPSQMTEQTGFKVNELKDGSRVVVVRPPFSESWAFWVRKFDLPNMSLENLISDETAENAELPRELMKFLMKGARITAITGPQGSGKTSLMMAAVKYIPAVYNLRIQEMAFELNLRKLYPQRNTIAFRETDYITGQQGLDLQKKTDGTVNLLGEVATDEVAAWMIKMGQVASLFTVFTHHAKTFRDLMWSLRNSLINTQAATDQKTAEEQVAKVIELDVHVERSNTGHRYIERITECIYQEHDDSELLEIKSGDTLESKMDALIAIKKEELLRKTGRVWKDRNIVEYLDGKYVAGEPLSKKKIQQMLAIMPLKDASDFKAFLNKHWGHVSYD</sequence>
<evidence type="ECO:0000313" key="3">
    <source>
        <dbReference type="EMBL" id="MFD1130681.1"/>
    </source>
</evidence>
<gene>
    <name evidence="3" type="ORF">ACFQ3J_21290</name>
</gene>
<organism evidence="3 4">
    <name type="scientific">Paenibacillus provencensis</name>
    <dbReference type="NCBI Taxonomy" id="441151"/>
    <lineage>
        <taxon>Bacteria</taxon>
        <taxon>Bacillati</taxon>
        <taxon>Bacillota</taxon>
        <taxon>Bacilli</taxon>
        <taxon>Bacillales</taxon>
        <taxon>Paenibacillaceae</taxon>
        <taxon>Paenibacillus</taxon>
    </lineage>
</organism>
<keyword evidence="2" id="KW-0812">Transmembrane</keyword>
<dbReference type="RefSeq" id="WP_090727249.1">
    <property type="nucleotide sequence ID" value="NZ_JBHTKX010000004.1"/>
</dbReference>
<reference evidence="4" key="1">
    <citation type="journal article" date="2019" name="Int. J. Syst. Evol. Microbiol.">
        <title>The Global Catalogue of Microorganisms (GCM) 10K type strain sequencing project: providing services to taxonomists for standard genome sequencing and annotation.</title>
        <authorList>
            <consortium name="The Broad Institute Genomics Platform"/>
            <consortium name="The Broad Institute Genome Sequencing Center for Infectious Disease"/>
            <person name="Wu L."/>
            <person name="Ma J."/>
        </authorList>
    </citation>
    <scope>NUCLEOTIDE SEQUENCE [LARGE SCALE GENOMIC DNA]</scope>
    <source>
        <strain evidence="4">CCUG 53519</strain>
    </source>
</reference>
<dbReference type="SUPFAM" id="SSF52540">
    <property type="entry name" value="P-loop containing nucleoside triphosphate hydrolases"/>
    <property type="match status" value="1"/>
</dbReference>
<name>A0ABW3Q218_9BACL</name>
<evidence type="ECO:0000313" key="4">
    <source>
        <dbReference type="Proteomes" id="UP001597169"/>
    </source>
</evidence>
<keyword evidence="2" id="KW-0472">Membrane</keyword>
<dbReference type="InterPro" id="IPR050921">
    <property type="entry name" value="T4SS_GSP_E_ATPase"/>
</dbReference>
<dbReference type="PANTHER" id="PTHR30486">
    <property type="entry name" value="TWITCHING MOTILITY PROTEIN PILT"/>
    <property type="match status" value="1"/>
</dbReference>
<comment type="caution">
    <text evidence="3">The sequence shown here is derived from an EMBL/GenBank/DDBJ whole genome shotgun (WGS) entry which is preliminary data.</text>
</comment>
<protein>
    <submittedName>
        <fullName evidence="3">ATPase, T2SS/T4P/T4SS family</fullName>
    </submittedName>
</protein>
<accession>A0ABW3Q218</accession>
<evidence type="ECO:0000256" key="1">
    <source>
        <dbReference type="ARBA" id="ARBA00006611"/>
    </source>
</evidence>
<dbReference type="PANTHER" id="PTHR30486:SF6">
    <property type="entry name" value="TYPE IV PILUS RETRACTATION ATPASE PILT"/>
    <property type="match status" value="1"/>
</dbReference>
<dbReference type="Proteomes" id="UP001597169">
    <property type="component" value="Unassembled WGS sequence"/>
</dbReference>